<reference evidence="3" key="1">
    <citation type="journal article" date="2016" name="Genome Announc.">
        <title>Genome sequences of three species of Hanseniaspora isolated from spontaneous wine fermentations.</title>
        <authorList>
            <person name="Sternes P.R."/>
            <person name="Lee D."/>
            <person name="Kutyna D.R."/>
            <person name="Borneman A.R."/>
        </authorList>
    </citation>
    <scope>NUCLEOTIDE SEQUENCE [LARGE SCALE GENOMIC DNA]</scope>
    <source>
        <strain evidence="3">AWRI3579</strain>
    </source>
</reference>
<evidence type="ECO:0000313" key="3">
    <source>
        <dbReference type="Proteomes" id="UP000095728"/>
    </source>
</evidence>
<dbReference type="AlphaFoldDB" id="A0A1E5RNN5"/>
<organism evidence="2 3">
    <name type="scientific">Hanseniaspora osmophila</name>
    <dbReference type="NCBI Taxonomy" id="56408"/>
    <lineage>
        <taxon>Eukaryota</taxon>
        <taxon>Fungi</taxon>
        <taxon>Dikarya</taxon>
        <taxon>Ascomycota</taxon>
        <taxon>Saccharomycotina</taxon>
        <taxon>Saccharomycetes</taxon>
        <taxon>Saccharomycodales</taxon>
        <taxon>Saccharomycodaceae</taxon>
        <taxon>Hanseniaspora</taxon>
    </lineage>
</organism>
<keyword evidence="3" id="KW-1185">Reference proteome</keyword>
<protein>
    <submittedName>
        <fullName evidence="2">Uncharacterized protein</fullName>
    </submittedName>
</protein>
<keyword evidence="1" id="KW-0472">Membrane</keyword>
<dbReference type="InterPro" id="IPR019433">
    <property type="entry name" value="GPI_ManTrfase_II_coact_Pga1"/>
</dbReference>
<keyword evidence="1" id="KW-1133">Transmembrane helix</keyword>
<feature type="transmembrane region" description="Helical" evidence="1">
    <location>
        <begin position="178"/>
        <end position="205"/>
    </location>
</feature>
<dbReference type="Pfam" id="PF10333">
    <property type="entry name" value="Pga1"/>
    <property type="match status" value="1"/>
</dbReference>
<gene>
    <name evidence="2" type="ORF">AWRI3579_g764</name>
</gene>
<dbReference type="InParanoid" id="A0A1E5RNN5"/>
<dbReference type="EMBL" id="LPNM01000005">
    <property type="protein sequence ID" value="OEJ88499.1"/>
    <property type="molecule type" value="Genomic_DNA"/>
</dbReference>
<evidence type="ECO:0000313" key="2">
    <source>
        <dbReference type="EMBL" id="OEJ88499.1"/>
    </source>
</evidence>
<proteinExistence type="predicted"/>
<evidence type="ECO:0000256" key="1">
    <source>
        <dbReference type="SAM" id="Phobius"/>
    </source>
</evidence>
<name>A0A1E5RNN5_9ASCO</name>
<keyword evidence="1" id="KW-0812">Transmembrane</keyword>
<dbReference type="Proteomes" id="UP000095728">
    <property type="component" value="Unassembled WGS sequence"/>
</dbReference>
<accession>A0A1E5RNN5</accession>
<comment type="caution">
    <text evidence="2">The sequence shown here is derived from an EMBL/GenBank/DDBJ whole genome shotgun (WGS) entry which is preliminary data.</text>
</comment>
<dbReference type="FunCoup" id="A0A1E5RNN5">
    <property type="interactions" value="17"/>
</dbReference>
<dbReference type="OrthoDB" id="4036106at2759"/>
<sequence>MSVLFPVEQLKNDLKTPKISTNQRQTWKIRTEKAAQIMKLSLMLAFLCMHFFQIARANTETIIIEVPSYIREDLIHRETRNNNANSKQDQISLAHSNHKTQRFEVVPNARTLVEVLDYQKSSKYMAKICWSAIHPVSIEAIEYEFDEDMSLLLSFDVVQSGPILNQKIIPINVSVDQLVLGIPVTLFSVIINIVVVLMMSCGIIYKYLWKEVDKSDTKKND</sequence>